<dbReference type="RefSeq" id="WP_172110632.1">
    <property type="nucleotide sequence ID" value="NZ_JABFDN010000003.1"/>
</dbReference>
<dbReference type="Pfam" id="PF00067">
    <property type="entry name" value="p450"/>
    <property type="match status" value="1"/>
</dbReference>
<keyword evidence="3" id="KW-0408">Iron</keyword>
<evidence type="ECO:0000313" key="4">
    <source>
        <dbReference type="EMBL" id="NPU65534.1"/>
    </source>
</evidence>
<keyword evidence="3" id="KW-0503">Monooxygenase</keyword>
<keyword evidence="5" id="KW-1185">Reference proteome</keyword>
<comment type="cofactor">
    <cofactor evidence="1">
        <name>heme</name>
        <dbReference type="ChEBI" id="CHEBI:30413"/>
    </cofactor>
</comment>
<evidence type="ECO:0000256" key="3">
    <source>
        <dbReference type="RuleBase" id="RU000461"/>
    </source>
</evidence>
<accession>A0ABX2CBC8</accession>
<keyword evidence="3" id="KW-0349">Heme</keyword>
<sequence length="418" mass="47411">MPGSAAQLARCPYHDAAKDFDPFEMRDPFPFYEWARAEAPVFFSDELKYYVVARHADIKAVFDDWRTFSSENAQAPLRPMCEEGRRIMREGGFTAYSGLSARVPPDHTRIRKLVQGCFGPRRFRAIEPEIKAIVNQAIDAFAGRGHADFFREFAYDVPALVLFKLVGIPNMDVPRVKSWAVSRALLTWGDLSDDEQIEHARNMVEYWNYCRDLVRQRHDDPTDDLPGDLVRLQKDGAEISDEEIAGVLYSALFAGHETTTTLMANGMRELLQRRENWEAIIAEPKLIANAVEETLRFSPSIVAWRRRALKDAEIGGVPVPKDSNILLLIGSANRDESVFSAPTRFDVRRSDARSHLAFGYGIHTCVGQQLARIEFAIALGELTRRLPSLRLATDQTIDFVHNISFRVPTALRIEWDVA</sequence>
<dbReference type="InterPro" id="IPR002397">
    <property type="entry name" value="Cyt_P450_B"/>
</dbReference>
<organism evidence="4 5">
    <name type="scientific">Bradyrhizobium aeschynomenes</name>
    <dbReference type="NCBI Taxonomy" id="2734909"/>
    <lineage>
        <taxon>Bacteria</taxon>
        <taxon>Pseudomonadati</taxon>
        <taxon>Pseudomonadota</taxon>
        <taxon>Alphaproteobacteria</taxon>
        <taxon>Hyphomicrobiales</taxon>
        <taxon>Nitrobacteraceae</taxon>
        <taxon>Bradyrhizobium</taxon>
    </lineage>
</organism>
<dbReference type="PRINTS" id="PR00385">
    <property type="entry name" value="P450"/>
</dbReference>
<proteinExistence type="inferred from homology"/>
<evidence type="ECO:0000313" key="5">
    <source>
        <dbReference type="Proteomes" id="UP000886476"/>
    </source>
</evidence>
<dbReference type="PRINTS" id="PR00359">
    <property type="entry name" value="BP450"/>
</dbReference>
<dbReference type="SUPFAM" id="SSF48264">
    <property type="entry name" value="Cytochrome P450"/>
    <property type="match status" value="1"/>
</dbReference>
<gene>
    <name evidence="4" type="ORF">HL667_11060</name>
</gene>
<dbReference type="InterPro" id="IPR001128">
    <property type="entry name" value="Cyt_P450"/>
</dbReference>
<evidence type="ECO:0000256" key="1">
    <source>
        <dbReference type="ARBA" id="ARBA00001971"/>
    </source>
</evidence>
<dbReference type="PANTHER" id="PTHR46696">
    <property type="entry name" value="P450, PUTATIVE (EUROFUNG)-RELATED"/>
    <property type="match status" value="1"/>
</dbReference>
<dbReference type="CDD" id="cd11078">
    <property type="entry name" value="CYP130-like"/>
    <property type="match status" value="1"/>
</dbReference>
<comment type="similarity">
    <text evidence="2 3">Belongs to the cytochrome P450 family.</text>
</comment>
<evidence type="ECO:0000256" key="2">
    <source>
        <dbReference type="ARBA" id="ARBA00010617"/>
    </source>
</evidence>
<dbReference type="EMBL" id="JABFDN010000003">
    <property type="protein sequence ID" value="NPU65534.1"/>
    <property type="molecule type" value="Genomic_DNA"/>
</dbReference>
<dbReference type="PROSITE" id="PS00086">
    <property type="entry name" value="CYTOCHROME_P450"/>
    <property type="match status" value="1"/>
</dbReference>
<protein>
    <submittedName>
        <fullName evidence="4">Cytochrome P450</fullName>
    </submittedName>
</protein>
<reference evidence="4" key="1">
    <citation type="submission" date="2020-05" db="EMBL/GenBank/DDBJ databases">
        <title>Nod-independent and nitrogen-fixing Bradyrhizobium aeschynomene sp. nov. isolated from nodules of Aeschynomene indica.</title>
        <authorList>
            <person name="Zhang Z."/>
        </authorList>
    </citation>
    <scope>NUCLEOTIDE SEQUENCE</scope>
    <source>
        <strain evidence="4">83012</strain>
    </source>
</reference>
<dbReference type="PANTHER" id="PTHR46696:SF1">
    <property type="entry name" value="CYTOCHROME P450 YJIB-RELATED"/>
    <property type="match status" value="1"/>
</dbReference>
<dbReference type="Proteomes" id="UP000886476">
    <property type="component" value="Unassembled WGS sequence"/>
</dbReference>
<dbReference type="InterPro" id="IPR036396">
    <property type="entry name" value="Cyt_P450_sf"/>
</dbReference>
<keyword evidence="3" id="KW-0560">Oxidoreductase</keyword>
<dbReference type="InterPro" id="IPR017972">
    <property type="entry name" value="Cyt_P450_CS"/>
</dbReference>
<name>A0ABX2CBC8_9BRAD</name>
<dbReference type="Gene3D" id="1.10.630.10">
    <property type="entry name" value="Cytochrome P450"/>
    <property type="match status" value="1"/>
</dbReference>
<comment type="caution">
    <text evidence="4">The sequence shown here is derived from an EMBL/GenBank/DDBJ whole genome shotgun (WGS) entry which is preliminary data.</text>
</comment>
<keyword evidence="3" id="KW-0479">Metal-binding</keyword>